<evidence type="ECO:0000313" key="3">
    <source>
        <dbReference type="EMBL" id="QKX64704.1"/>
    </source>
</evidence>
<evidence type="ECO:0000256" key="1">
    <source>
        <dbReference type="SAM" id="MobiDB-lite"/>
    </source>
</evidence>
<proteinExistence type="predicted"/>
<feature type="transmembrane region" description="Helical" evidence="2">
    <location>
        <begin position="12"/>
        <end position="34"/>
    </location>
</feature>
<keyword evidence="2" id="KW-0812">Transmembrane</keyword>
<feature type="region of interest" description="Disordered" evidence="1">
    <location>
        <begin position="38"/>
        <end position="104"/>
    </location>
</feature>
<feature type="compositionally biased region" description="Polar residues" evidence="1">
    <location>
        <begin position="58"/>
        <end position="77"/>
    </location>
</feature>
<dbReference type="EMBL" id="CP055903">
    <property type="protein sequence ID" value="QKX64704.1"/>
    <property type="molecule type" value="Genomic_DNA"/>
</dbReference>
<keyword evidence="4" id="KW-1185">Reference proteome</keyword>
<dbReference type="Proteomes" id="UP000509510">
    <property type="component" value="Chromosome VI"/>
</dbReference>
<name>A0A7H8RE93_TALRU</name>
<keyword evidence="2" id="KW-0472">Membrane</keyword>
<evidence type="ECO:0000256" key="2">
    <source>
        <dbReference type="SAM" id="Phobius"/>
    </source>
</evidence>
<gene>
    <name evidence="3" type="ORF">TRUGW13939_11880</name>
</gene>
<accession>A0A7H8RE93</accession>
<organism evidence="3 4">
    <name type="scientific">Talaromyces rugulosus</name>
    <name type="common">Penicillium rugulosum</name>
    <dbReference type="NCBI Taxonomy" id="121627"/>
    <lineage>
        <taxon>Eukaryota</taxon>
        <taxon>Fungi</taxon>
        <taxon>Dikarya</taxon>
        <taxon>Ascomycota</taxon>
        <taxon>Pezizomycotina</taxon>
        <taxon>Eurotiomycetes</taxon>
        <taxon>Eurotiomycetidae</taxon>
        <taxon>Eurotiales</taxon>
        <taxon>Trichocomaceae</taxon>
        <taxon>Talaromyces</taxon>
        <taxon>Talaromyces sect. Islandici</taxon>
    </lineage>
</organism>
<reference evidence="4" key="1">
    <citation type="submission" date="2020-06" db="EMBL/GenBank/DDBJ databases">
        <title>A chromosome-scale genome assembly of Talaromyces rugulosus W13939.</title>
        <authorList>
            <person name="Wang B."/>
            <person name="Guo L."/>
            <person name="Ye K."/>
            <person name="Wang L."/>
        </authorList>
    </citation>
    <scope>NUCLEOTIDE SEQUENCE [LARGE SCALE GENOMIC DNA]</scope>
    <source>
        <strain evidence="4">W13939</strain>
    </source>
</reference>
<protein>
    <submittedName>
        <fullName evidence="3">Uncharacterized protein</fullName>
    </submittedName>
</protein>
<sequence>MASTPSLSDWANIATIVSGFTGLFSLVIGFLQLFDNSRQQSVPSQAPAEPPAESRPPTAQQGSDSNPPYELSTNQIQELDIVPPRLPAADDLEPGSPRAPFYDN</sequence>
<dbReference type="GeneID" id="55999356"/>
<keyword evidence="2" id="KW-1133">Transmembrane helix</keyword>
<evidence type="ECO:0000313" key="4">
    <source>
        <dbReference type="Proteomes" id="UP000509510"/>
    </source>
</evidence>
<dbReference type="AlphaFoldDB" id="A0A7H8RE93"/>
<dbReference type="RefSeq" id="XP_035350877.1">
    <property type="nucleotide sequence ID" value="XM_035494984.1"/>
</dbReference>
<dbReference type="KEGG" id="trg:TRUGW13939_11880"/>